<evidence type="ECO:0000313" key="2">
    <source>
        <dbReference type="EMBL" id="MDT0555013.1"/>
    </source>
</evidence>
<name>A0ABU2YD80_9FLAO</name>
<reference evidence="2 3" key="1">
    <citation type="submission" date="2023-09" db="EMBL/GenBank/DDBJ databases">
        <authorList>
            <person name="Rey-Velasco X."/>
        </authorList>
    </citation>
    <scope>NUCLEOTIDE SEQUENCE [LARGE SCALE GENOMIC DNA]</scope>
    <source>
        <strain evidence="2 3">W242</strain>
    </source>
</reference>
<comment type="caution">
    <text evidence="2">The sequence shown here is derived from an EMBL/GenBank/DDBJ whole genome shotgun (WGS) entry which is preliminary data.</text>
</comment>
<evidence type="ECO:0000256" key="1">
    <source>
        <dbReference type="SAM" id="Phobius"/>
    </source>
</evidence>
<evidence type="ECO:0000313" key="3">
    <source>
        <dbReference type="Proteomes" id="UP001254488"/>
    </source>
</evidence>
<accession>A0ABU2YD80</accession>
<dbReference type="RefSeq" id="WP_311331967.1">
    <property type="nucleotide sequence ID" value="NZ_JAVRHZ010000001.1"/>
</dbReference>
<feature type="transmembrane region" description="Helical" evidence="1">
    <location>
        <begin position="88"/>
        <end position="110"/>
    </location>
</feature>
<keyword evidence="3" id="KW-1185">Reference proteome</keyword>
<organism evidence="2 3">
    <name type="scientific">Patiriisocius hiemis</name>
    <dbReference type="NCBI Taxonomy" id="3075604"/>
    <lineage>
        <taxon>Bacteria</taxon>
        <taxon>Pseudomonadati</taxon>
        <taxon>Bacteroidota</taxon>
        <taxon>Flavobacteriia</taxon>
        <taxon>Flavobacteriales</taxon>
        <taxon>Flavobacteriaceae</taxon>
        <taxon>Patiriisocius</taxon>
    </lineage>
</organism>
<keyword evidence="1" id="KW-0812">Transmembrane</keyword>
<sequence>MEIKTLKEIAIPSEEKRLQKYFSCYKELVNELKTKDIETSIVSEINEQIDTINNYTKDYKSLRKYIYKSRNKILKDLEKKHKIVAKNYYRNIWMAIGLAAFGVPIGIAISTAIGNIALMGAFFPIGMAIGIAVGISMDKKAEKEGRQLNTVYN</sequence>
<gene>
    <name evidence="2" type="ORF">RM538_03295</name>
</gene>
<keyword evidence="1" id="KW-1133">Transmembrane helix</keyword>
<dbReference type="EMBL" id="JAVRHZ010000001">
    <property type="protein sequence ID" value="MDT0555013.1"/>
    <property type="molecule type" value="Genomic_DNA"/>
</dbReference>
<proteinExistence type="predicted"/>
<protein>
    <submittedName>
        <fullName evidence="2">Uncharacterized protein</fullName>
    </submittedName>
</protein>
<keyword evidence="1" id="KW-0472">Membrane</keyword>
<feature type="transmembrane region" description="Helical" evidence="1">
    <location>
        <begin position="116"/>
        <end position="137"/>
    </location>
</feature>
<dbReference type="Proteomes" id="UP001254488">
    <property type="component" value="Unassembled WGS sequence"/>
</dbReference>